<feature type="domain" description="PSI" evidence="8">
    <location>
        <begin position="268"/>
        <end position="321"/>
    </location>
</feature>
<dbReference type="OrthoDB" id="10250130at2759"/>
<dbReference type="SMART" id="SM00423">
    <property type="entry name" value="PSI"/>
    <property type="match status" value="5"/>
</dbReference>
<proteinExistence type="predicted"/>
<dbReference type="PANTHER" id="PTHR46093:SF18">
    <property type="entry name" value="FIBRONECTIN TYPE-III DOMAIN-CONTAINING PROTEIN"/>
    <property type="match status" value="1"/>
</dbReference>
<evidence type="ECO:0000259" key="8">
    <source>
        <dbReference type="SMART" id="SM00423"/>
    </source>
</evidence>
<dbReference type="Gene3D" id="2.120.10.80">
    <property type="entry name" value="Kelch-type beta propeller"/>
    <property type="match status" value="2"/>
</dbReference>
<evidence type="ECO:0000256" key="1">
    <source>
        <dbReference type="ARBA" id="ARBA00004370"/>
    </source>
</evidence>
<feature type="domain" description="PSI" evidence="8">
    <location>
        <begin position="322"/>
        <end position="382"/>
    </location>
</feature>
<dbReference type="Pfam" id="PF24681">
    <property type="entry name" value="Kelch_KLHDC2_KLHL20_DRC7"/>
    <property type="match status" value="1"/>
</dbReference>
<evidence type="ECO:0000256" key="5">
    <source>
        <dbReference type="ARBA" id="ARBA00023180"/>
    </source>
</evidence>
<feature type="transmembrane region" description="Helical" evidence="7">
    <location>
        <begin position="658"/>
        <end position="677"/>
    </location>
</feature>
<protein>
    <recommendedName>
        <fullName evidence="8">PSI domain-containing protein</fullName>
    </recommendedName>
</protein>
<dbReference type="EMBL" id="BDIP01000322">
    <property type="protein sequence ID" value="GIQ81166.1"/>
    <property type="molecule type" value="Genomic_DNA"/>
</dbReference>
<keyword evidence="2" id="KW-0880">Kelch repeat</keyword>
<gene>
    <name evidence="9" type="ORF">KIPB_002081</name>
</gene>
<sequence>MHLEDGPGARAYASYVAFGNTFHMFGGIDDEGDLHNDLWVFQIADLKWFQVTKYGPWPSARCKAAISVETDSYHSFMFGGMTEDGPVNDTWELYTLGQGATWSPVNYTGNAAPSRRHSAVASILPTHTYSDHWTEDCIVVYGGETSDHSVCSDTWRICASTLMWVQMDTRGVSPGPRTGSLSVSIAVTDEDSGVDAYAMVVTGGSGLDVLLYHPDTMAWARWDAGSTPTSLYYSAGYLHDDTVTLIGGSGANGYSPATDTMRAYAMDHCAMYGLCDTCAEQNTCGFCSQNGLCMTLDADGTGPLDGYCQDDLFRVEKGDCIDCARYNNNCRACLDEGIPPDVVSADLINADHVYGSCGYCASDNRCVEAHMGVPLYEATECPIFEGRDCADCATYGQIPDLCVDQDLCGWCMGPPDLGRPTCMLGNEIWTECLYGWQFDEASDCDQYTTCASCSLAVQGGAQCGWCQGANEGLGACISGGVLPGATDSTPWEECDSQYTGGECIDCTSFTTCDTCTDTDNDNICGWCQSTGQCVPGDGFGPFDLSTYLSAIAREDTFGNASAHSTDSVSSDYAPGYCPDWRVTGDVCYTPIERCRDQTTFDGCLLVDDCGWCGEGKKKETALCYYGGKQAPLDPDAPYSCPEWHYVQEPFSPWRLKSLTVVCISLLVIIVVVDAWVWGKRYVKLHKHDYMHLSGSTNGVEDETQAERARRLGMFWHRGGEEESEERDRDSSLAAVPGHRD</sequence>
<feature type="domain" description="PSI" evidence="8">
    <location>
        <begin position="443"/>
        <end position="504"/>
    </location>
</feature>
<evidence type="ECO:0000256" key="7">
    <source>
        <dbReference type="SAM" id="Phobius"/>
    </source>
</evidence>
<keyword evidence="4 7" id="KW-0472">Membrane</keyword>
<keyword evidence="7" id="KW-1133">Transmembrane helix</keyword>
<dbReference type="InterPro" id="IPR015915">
    <property type="entry name" value="Kelch-typ_b-propeller"/>
</dbReference>
<evidence type="ECO:0000313" key="10">
    <source>
        <dbReference type="Proteomes" id="UP000265618"/>
    </source>
</evidence>
<keyword evidence="3" id="KW-0677">Repeat</keyword>
<keyword evidence="5" id="KW-0325">Glycoprotein</keyword>
<evidence type="ECO:0000256" key="3">
    <source>
        <dbReference type="ARBA" id="ARBA00022737"/>
    </source>
</evidence>
<comment type="subcellular location">
    <subcellularLocation>
        <location evidence="1">Membrane</location>
    </subcellularLocation>
</comment>
<keyword evidence="7" id="KW-0812">Transmembrane</keyword>
<name>A0A9K3CPV9_9EUKA</name>
<feature type="region of interest" description="Disordered" evidence="6">
    <location>
        <begin position="717"/>
        <end position="740"/>
    </location>
</feature>
<organism evidence="9 10">
    <name type="scientific">Kipferlia bialata</name>
    <dbReference type="NCBI Taxonomy" id="797122"/>
    <lineage>
        <taxon>Eukaryota</taxon>
        <taxon>Metamonada</taxon>
        <taxon>Carpediemonas-like organisms</taxon>
        <taxon>Kipferlia</taxon>
    </lineage>
</organism>
<dbReference type="Pfam" id="PF01437">
    <property type="entry name" value="PSI"/>
    <property type="match status" value="1"/>
</dbReference>
<dbReference type="InterPro" id="IPR016201">
    <property type="entry name" value="PSI"/>
</dbReference>
<comment type="caution">
    <text evidence="9">The sequence shown here is derived from an EMBL/GenBank/DDBJ whole genome shotgun (WGS) entry which is preliminary data.</text>
</comment>
<keyword evidence="10" id="KW-1185">Reference proteome</keyword>
<evidence type="ECO:0000256" key="2">
    <source>
        <dbReference type="ARBA" id="ARBA00022441"/>
    </source>
</evidence>
<reference evidence="9 10" key="1">
    <citation type="journal article" date="2018" name="PLoS ONE">
        <title>The draft genome of Kipferlia bialata reveals reductive genome evolution in fornicate parasites.</title>
        <authorList>
            <person name="Tanifuji G."/>
            <person name="Takabayashi S."/>
            <person name="Kume K."/>
            <person name="Takagi M."/>
            <person name="Nakayama T."/>
            <person name="Kamikawa R."/>
            <person name="Inagaki Y."/>
            <person name="Hashimoto T."/>
        </authorList>
    </citation>
    <scope>NUCLEOTIDE SEQUENCE [LARGE SCALE GENOMIC DNA]</scope>
    <source>
        <strain evidence="9">NY0173</strain>
    </source>
</reference>
<dbReference type="AlphaFoldDB" id="A0A9K3CPV9"/>
<feature type="domain" description="PSI" evidence="8">
    <location>
        <begin position="505"/>
        <end position="578"/>
    </location>
</feature>
<feature type="domain" description="PSI" evidence="8">
    <location>
        <begin position="593"/>
        <end position="641"/>
    </location>
</feature>
<feature type="compositionally biased region" description="Basic and acidic residues" evidence="6">
    <location>
        <begin position="717"/>
        <end position="730"/>
    </location>
</feature>
<dbReference type="SUPFAM" id="SSF117281">
    <property type="entry name" value="Kelch motif"/>
    <property type="match status" value="1"/>
</dbReference>
<accession>A0A9K3CPV9</accession>
<evidence type="ECO:0000256" key="6">
    <source>
        <dbReference type="SAM" id="MobiDB-lite"/>
    </source>
</evidence>
<dbReference type="Proteomes" id="UP000265618">
    <property type="component" value="Unassembled WGS sequence"/>
</dbReference>
<dbReference type="InterPro" id="IPR002165">
    <property type="entry name" value="Plexin_repeat"/>
</dbReference>
<dbReference type="GO" id="GO:0016020">
    <property type="term" value="C:membrane"/>
    <property type="evidence" value="ECO:0007669"/>
    <property type="project" value="UniProtKB-SubCell"/>
</dbReference>
<dbReference type="PANTHER" id="PTHR46093">
    <property type="entry name" value="ACYL-COA-BINDING DOMAIN-CONTAINING PROTEIN 5"/>
    <property type="match status" value="1"/>
</dbReference>
<evidence type="ECO:0000313" key="9">
    <source>
        <dbReference type="EMBL" id="GIQ81166.1"/>
    </source>
</evidence>
<evidence type="ECO:0000256" key="4">
    <source>
        <dbReference type="ARBA" id="ARBA00023136"/>
    </source>
</evidence>